<keyword evidence="8" id="KW-0812">Transmembrane</keyword>
<dbReference type="CDD" id="cd06225">
    <property type="entry name" value="HAMP"/>
    <property type="match status" value="1"/>
</dbReference>
<keyword evidence="8" id="KW-0472">Membrane</keyword>
<dbReference type="InterPro" id="IPR003660">
    <property type="entry name" value="HAMP_dom"/>
</dbReference>
<dbReference type="GO" id="GO:0009927">
    <property type="term" value="F:histidine phosphotransfer kinase activity"/>
    <property type="evidence" value="ECO:0007669"/>
    <property type="project" value="TreeGrafter"/>
</dbReference>
<feature type="transmembrane region" description="Helical" evidence="8">
    <location>
        <begin position="180"/>
        <end position="197"/>
    </location>
</feature>
<feature type="domain" description="HAMP" evidence="10">
    <location>
        <begin position="463"/>
        <end position="513"/>
    </location>
</feature>
<dbReference type="GO" id="GO:0005886">
    <property type="term" value="C:plasma membrane"/>
    <property type="evidence" value="ECO:0007669"/>
    <property type="project" value="TreeGrafter"/>
</dbReference>
<dbReference type="OrthoDB" id="9805967at2"/>
<dbReference type="Gene3D" id="3.30.565.10">
    <property type="entry name" value="Histidine kinase-like ATPase, C-terminal domain"/>
    <property type="match status" value="1"/>
</dbReference>
<dbReference type="GO" id="GO:0000155">
    <property type="term" value="F:phosphorelay sensor kinase activity"/>
    <property type="evidence" value="ECO:0007669"/>
    <property type="project" value="InterPro"/>
</dbReference>
<dbReference type="EC" id="2.7.13.3" evidence="3"/>
<evidence type="ECO:0000256" key="6">
    <source>
        <dbReference type="ARBA" id="ARBA00022777"/>
    </source>
</evidence>
<keyword evidence="8" id="KW-1133">Transmembrane helix</keyword>
<accession>A0A1I2AK48</accession>
<keyword evidence="6 11" id="KW-0418">Kinase</keyword>
<evidence type="ECO:0000256" key="5">
    <source>
        <dbReference type="ARBA" id="ARBA00022679"/>
    </source>
</evidence>
<dbReference type="PANTHER" id="PTHR43047">
    <property type="entry name" value="TWO-COMPONENT HISTIDINE PROTEIN KINASE"/>
    <property type="match status" value="1"/>
</dbReference>
<dbReference type="InterPro" id="IPR003594">
    <property type="entry name" value="HATPase_dom"/>
</dbReference>
<dbReference type="Pfam" id="PF00512">
    <property type="entry name" value="HisKA"/>
    <property type="match status" value="1"/>
</dbReference>
<feature type="transmembrane region" description="Helical" evidence="8">
    <location>
        <begin position="121"/>
        <end position="141"/>
    </location>
</feature>
<proteinExistence type="predicted"/>
<dbReference type="CDD" id="cd16922">
    <property type="entry name" value="HATPase_EvgS-ArcB-TorS-like"/>
    <property type="match status" value="1"/>
</dbReference>
<dbReference type="RefSeq" id="WP_096328025.1">
    <property type="nucleotide sequence ID" value="NZ_FOMX01000013.1"/>
</dbReference>
<dbReference type="Proteomes" id="UP000199400">
    <property type="component" value="Unassembled WGS sequence"/>
</dbReference>
<dbReference type="InterPro" id="IPR003661">
    <property type="entry name" value="HisK_dim/P_dom"/>
</dbReference>
<dbReference type="SUPFAM" id="SSF55874">
    <property type="entry name" value="ATPase domain of HSP90 chaperone/DNA topoisomerase II/histidine kinase"/>
    <property type="match status" value="1"/>
</dbReference>
<comment type="catalytic activity">
    <reaction evidence="1">
        <text>ATP + protein L-histidine = ADP + protein N-phospho-L-histidine.</text>
        <dbReference type="EC" id="2.7.13.3"/>
    </reaction>
</comment>
<comment type="subcellular location">
    <subcellularLocation>
        <location evidence="2">Membrane</location>
    </subcellularLocation>
</comment>
<dbReference type="Pfam" id="PF02518">
    <property type="entry name" value="HATPase_c"/>
    <property type="match status" value="1"/>
</dbReference>
<dbReference type="FunFam" id="3.30.565.10:FF:000010">
    <property type="entry name" value="Sensor histidine kinase RcsC"/>
    <property type="match status" value="1"/>
</dbReference>
<evidence type="ECO:0000256" key="7">
    <source>
        <dbReference type="SAM" id="Coils"/>
    </source>
</evidence>
<feature type="transmembrane region" description="Helical" evidence="8">
    <location>
        <begin position="77"/>
        <end position="109"/>
    </location>
</feature>
<dbReference type="SUPFAM" id="SSF47384">
    <property type="entry name" value="Homodimeric domain of signal transducing histidine kinase"/>
    <property type="match status" value="1"/>
</dbReference>
<dbReference type="PROSITE" id="PS50885">
    <property type="entry name" value="HAMP"/>
    <property type="match status" value="1"/>
</dbReference>
<sequence length="811" mass="85837">MGIDREHERRVALARGILAWLTACGGVLIVAEVALLPVRHAWQHLAGLGLASLFVVTCGLGLRRARVDPGRALEHGYVAILVALAGTGLLVALPLLVLACAAAFLILATAPRVVAPARVDLWTVVAVFGALALGALELAPLPTRALDTPGGPLRDLACVGALLVAGVLAVRGFSRYSLKVKLTLVTLLVALAPLFVVRVDAHLRLAASDLEAALSDMSDRAARSAGAWDGFLAAQQASLRALAGEDEARAACAGAADPREALALQLRRWTGSPDSPVRAAGLWGAVGQRVLGLGEFPLAAPPPAAVAFAVDGEGRDVLVLAAPVDGECVLAVALRPGLVQEWSAEVAAATGVAVVLRDREDRLLFGPGDLAAVVPGYPALPPVATAGHKLPLPRAATEDTAVARLGDGRLAAVARIAGADWTLALVRDAADLDAVTAEHARRVQWITLLVAALASLGAFALSRRLAAPIARLATAMAHFTGDDPRATSRGGDELDALARRFELMADQVGALLRAQEQQTRRLQAEVAERSEQERRLQALNRELSAASDLAQAASRAKSTFLAHMSHELRTPLSAIIGYGEMLHEQAREHGHDGYARDADNIVQAAQHLLTIINELLDLSKIEAGKMDMVLEEFDAAKLAREVVDTVRPLVAANRNKLALQIDQDPAPMYSDRHKLRQVLLNLLGNAAKFTEDGEIVLSLGQRSAENIICLVFTVRDTGRGIAESALATLFEPFTQVVDPSARRTTGTGLGLAITRRFCRLMGGEVEVTSTPGVGSTFTVTVPVSYRGVRDSGSWRPRKTPLRMDETARIEL</sequence>
<keyword evidence="5" id="KW-0808">Transferase</keyword>
<reference evidence="12" key="1">
    <citation type="submission" date="2016-10" db="EMBL/GenBank/DDBJ databases">
        <authorList>
            <person name="Varghese N."/>
            <person name="Submissions S."/>
        </authorList>
    </citation>
    <scope>NUCLEOTIDE SEQUENCE [LARGE SCALE GENOMIC DNA]</scope>
    <source>
        <strain evidence="12">ATCC 25963</strain>
    </source>
</reference>
<dbReference type="InterPro" id="IPR036890">
    <property type="entry name" value="HATPase_C_sf"/>
</dbReference>
<gene>
    <name evidence="11" type="ORF">SAMN02745121_04262</name>
</gene>
<dbReference type="SMART" id="SM00387">
    <property type="entry name" value="HATPase_c"/>
    <property type="match status" value="1"/>
</dbReference>
<evidence type="ECO:0000313" key="11">
    <source>
        <dbReference type="EMBL" id="SFE43240.1"/>
    </source>
</evidence>
<dbReference type="SMART" id="SM00388">
    <property type="entry name" value="HisKA"/>
    <property type="match status" value="1"/>
</dbReference>
<organism evidence="11 12">
    <name type="scientific">Nannocystis exedens</name>
    <dbReference type="NCBI Taxonomy" id="54"/>
    <lineage>
        <taxon>Bacteria</taxon>
        <taxon>Pseudomonadati</taxon>
        <taxon>Myxococcota</taxon>
        <taxon>Polyangia</taxon>
        <taxon>Nannocystales</taxon>
        <taxon>Nannocystaceae</taxon>
        <taxon>Nannocystis</taxon>
    </lineage>
</organism>
<dbReference type="PRINTS" id="PR00344">
    <property type="entry name" value="BCTRLSENSOR"/>
</dbReference>
<feature type="transmembrane region" description="Helical" evidence="8">
    <location>
        <begin position="41"/>
        <end position="65"/>
    </location>
</feature>
<evidence type="ECO:0000256" key="4">
    <source>
        <dbReference type="ARBA" id="ARBA00022553"/>
    </source>
</evidence>
<feature type="domain" description="Histidine kinase" evidence="9">
    <location>
        <begin position="563"/>
        <end position="785"/>
    </location>
</feature>
<feature type="transmembrane region" description="Helical" evidence="8">
    <location>
        <begin position="12"/>
        <end position="35"/>
    </location>
</feature>
<keyword evidence="4" id="KW-0597">Phosphoprotein</keyword>
<dbReference type="InterPro" id="IPR036097">
    <property type="entry name" value="HisK_dim/P_sf"/>
</dbReference>
<dbReference type="PROSITE" id="PS50109">
    <property type="entry name" value="HIS_KIN"/>
    <property type="match status" value="1"/>
</dbReference>
<feature type="transmembrane region" description="Helical" evidence="8">
    <location>
        <begin position="445"/>
        <end position="462"/>
    </location>
</feature>
<keyword evidence="12" id="KW-1185">Reference proteome</keyword>
<dbReference type="PANTHER" id="PTHR43047:SF63">
    <property type="entry name" value="HISTIDINE KINASE"/>
    <property type="match status" value="1"/>
</dbReference>
<feature type="coiled-coil region" evidence="7">
    <location>
        <begin position="512"/>
        <end position="556"/>
    </location>
</feature>
<dbReference type="Gene3D" id="1.10.287.130">
    <property type="match status" value="1"/>
</dbReference>
<evidence type="ECO:0000256" key="8">
    <source>
        <dbReference type="SAM" id="Phobius"/>
    </source>
</evidence>
<evidence type="ECO:0000256" key="1">
    <source>
        <dbReference type="ARBA" id="ARBA00000085"/>
    </source>
</evidence>
<name>A0A1I2AK48_9BACT</name>
<keyword evidence="7" id="KW-0175">Coiled coil</keyword>
<evidence type="ECO:0000313" key="12">
    <source>
        <dbReference type="Proteomes" id="UP000199400"/>
    </source>
</evidence>
<dbReference type="Pfam" id="PF00672">
    <property type="entry name" value="HAMP"/>
    <property type="match status" value="1"/>
</dbReference>
<dbReference type="InterPro" id="IPR004358">
    <property type="entry name" value="Sig_transdc_His_kin-like_C"/>
</dbReference>
<evidence type="ECO:0000256" key="3">
    <source>
        <dbReference type="ARBA" id="ARBA00012438"/>
    </source>
</evidence>
<dbReference type="InterPro" id="IPR005467">
    <property type="entry name" value="His_kinase_dom"/>
</dbReference>
<dbReference type="EMBL" id="FOMX01000013">
    <property type="protein sequence ID" value="SFE43240.1"/>
    <property type="molecule type" value="Genomic_DNA"/>
</dbReference>
<dbReference type="AlphaFoldDB" id="A0A1I2AK48"/>
<protein>
    <recommendedName>
        <fullName evidence="3">histidine kinase</fullName>
        <ecNumber evidence="3">2.7.13.3</ecNumber>
    </recommendedName>
</protein>
<dbReference type="CDD" id="cd00082">
    <property type="entry name" value="HisKA"/>
    <property type="match status" value="1"/>
</dbReference>
<dbReference type="SMART" id="SM00304">
    <property type="entry name" value="HAMP"/>
    <property type="match status" value="1"/>
</dbReference>
<evidence type="ECO:0000259" key="9">
    <source>
        <dbReference type="PROSITE" id="PS50109"/>
    </source>
</evidence>
<evidence type="ECO:0000259" key="10">
    <source>
        <dbReference type="PROSITE" id="PS50885"/>
    </source>
</evidence>
<dbReference type="STRING" id="54.SAMN02745121_04262"/>
<feature type="transmembrane region" description="Helical" evidence="8">
    <location>
        <begin position="153"/>
        <end position="174"/>
    </location>
</feature>
<evidence type="ECO:0000256" key="2">
    <source>
        <dbReference type="ARBA" id="ARBA00004370"/>
    </source>
</evidence>
<dbReference type="Gene3D" id="6.10.340.10">
    <property type="match status" value="1"/>
</dbReference>